<dbReference type="PANTHER" id="PTHR11846">
    <property type="entry name" value="ADENYLOSUCCINATE SYNTHETASE"/>
    <property type="match status" value="1"/>
</dbReference>
<dbReference type="InterPro" id="IPR027417">
    <property type="entry name" value="P-loop_NTPase"/>
</dbReference>
<dbReference type="InterPro" id="IPR042109">
    <property type="entry name" value="Adenylosuccinate_synth_dom1"/>
</dbReference>
<keyword evidence="7 10" id="KW-0658">Purine biosynthesis</keyword>
<evidence type="ECO:0000256" key="2">
    <source>
        <dbReference type="ARBA" id="ARBA00011738"/>
    </source>
</evidence>
<feature type="binding site" evidence="10">
    <location>
        <begin position="43"/>
        <end position="45"/>
    </location>
    <ligand>
        <name>GTP</name>
        <dbReference type="ChEBI" id="CHEBI:37565"/>
    </ligand>
</feature>
<keyword evidence="14" id="KW-1185">Reference proteome</keyword>
<comment type="subcellular location">
    <subcellularLocation>
        <location evidence="10">Cytoplasm</location>
    </subcellularLocation>
</comment>
<dbReference type="FunFam" id="3.90.170.10:FF:000001">
    <property type="entry name" value="Adenylosuccinate synthetase"/>
    <property type="match status" value="1"/>
</dbReference>
<comment type="function">
    <text evidence="10">Plays an important role in the de novo pathway and in the salvage pathway of purine nucleotide biosynthesis. Catalyzes the first commited step in the biosynthesis of AMP from IMP.</text>
</comment>
<dbReference type="InterPro" id="IPR001114">
    <property type="entry name" value="Adenylosuccinate_synthetase"/>
</dbReference>
<name>A0A9P4VQG4_9PEZI</name>
<dbReference type="NCBIfam" id="NF002223">
    <property type="entry name" value="PRK01117.1"/>
    <property type="match status" value="1"/>
</dbReference>
<dbReference type="GO" id="GO:0046040">
    <property type="term" value="P:IMP metabolic process"/>
    <property type="evidence" value="ECO:0007669"/>
    <property type="project" value="TreeGrafter"/>
</dbReference>
<evidence type="ECO:0000256" key="3">
    <source>
        <dbReference type="ARBA" id="ARBA00022490"/>
    </source>
</evidence>
<comment type="subunit">
    <text evidence="2 10">Homodimer.</text>
</comment>
<evidence type="ECO:0000256" key="10">
    <source>
        <dbReference type="HAMAP-Rule" id="MF_03125"/>
    </source>
</evidence>
<feature type="active site" description="Proton donor" evidence="10">
    <location>
        <position position="44"/>
    </location>
</feature>
<evidence type="ECO:0000313" key="14">
    <source>
        <dbReference type="Proteomes" id="UP000799429"/>
    </source>
</evidence>
<evidence type="ECO:0000256" key="8">
    <source>
        <dbReference type="ARBA" id="ARBA00022842"/>
    </source>
</evidence>
<dbReference type="EC" id="6.3.4.4" evidence="10 12"/>
<keyword evidence="5 10" id="KW-0479">Metal-binding</keyword>
<evidence type="ECO:0000256" key="6">
    <source>
        <dbReference type="ARBA" id="ARBA00022741"/>
    </source>
</evidence>
<protein>
    <recommendedName>
        <fullName evidence="10 12">Adenylosuccinate synthetase</fullName>
        <shortName evidence="10">AMPSase</shortName>
        <shortName evidence="10">AdSS</shortName>
        <ecNumber evidence="10 12">6.3.4.4</ecNumber>
    </recommendedName>
    <alternativeName>
        <fullName evidence="10">IMP--aspartate ligase</fullName>
    </alternativeName>
</protein>
<dbReference type="InterPro" id="IPR018220">
    <property type="entry name" value="Adenylosuccin_syn_GTP-bd"/>
</dbReference>
<feature type="binding site" evidence="10">
    <location>
        <position position="43"/>
    </location>
    <ligand>
        <name>Mg(2+)</name>
        <dbReference type="ChEBI" id="CHEBI:18420"/>
    </ligand>
</feature>
<dbReference type="AlphaFoldDB" id="A0A9P4VQG4"/>
<dbReference type="HAMAP" id="MF_00011">
    <property type="entry name" value="Adenylosucc_synth"/>
    <property type="match status" value="1"/>
</dbReference>
<dbReference type="GO" id="GO:0004019">
    <property type="term" value="F:adenylosuccinate synthase activity"/>
    <property type="evidence" value="ECO:0007669"/>
    <property type="project" value="UniProtKB-UniRule"/>
</dbReference>
<feature type="binding site" evidence="10">
    <location>
        <begin position="41"/>
        <end position="44"/>
    </location>
    <ligand>
        <name>IMP</name>
        <dbReference type="ChEBI" id="CHEBI:58053"/>
    </ligand>
</feature>
<evidence type="ECO:0000256" key="12">
    <source>
        <dbReference type="RuleBase" id="RU000520"/>
    </source>
</evidence>
<comment type="function">
    <text evidence="1">Plays an important role in the de novo pathway and in the salvage pathway of purine nucleotide biosynthesis. Catalyzes the first committed step in the biosynthesis of AMP from IMP.</text>
</comment>
<feature type="binding site" evidence="10">
    <location>
        <begin position="15"/>
        <end position="21"/>
    </location>
    <ligand>
        <name>GTP</name>
        <dbReference type="ChEBI" id="CHEBI:37565"/>
    </ligand>
</feature>
<evidence type="ECO:0000313" key="13">
    <source>
        <dbReference type="EMBL" id="KAF2838290.1"/>
    </source>
</evidence>
<dbReference type="Gene3D" id="3.90.170.10">
    <property type="entry name" value="Adenylosuccinate Synthetase, subunit A, domain 3"/>
    <property type="match status" value="1"/>
</dbReference>
<feature type="binding site" evidence="10">
    <location>
        <begin position="302"/>
        <end position="308"/>
    </location>
    <ligand>
        <name>substrate</name>
    </ligand>
</feature>
<feature type="binding site" evidence="10">
    <location>
        <position position="306"/>
    </location>
    <ligand>
        <name>IMP</name>
        <dbReference type="ChEBI" id="CHEBI:58053"/>
    </ligand>
</feature>
<organism evidence="13 14">
    <name type="scientific">Patellaria atrata CBS 101060</name>
    <dbReference type="NCBI Taxonomy" id="1346257"/>
    <lineage>
        <taxon>Eukaryota</taxon>
        <taxon>Fungi</taxon>
        <taxon>Dikarya</taxon>
        <taxon>Ascomycota</taxon>
        <taxon>Pezizomycotina</taxon>
        <taxon>Dothideomycetes</taxon>
        <taxon>Dothideomycetes incertae sedis</taxon>
        <taxon>Patellariales</taxon>
        <taxon>Patellariaceae</taxon>
        <taxon>Patellaria</taxon>
    </lineage>
</organism>
<comment type="function">
    <text evidence="12">Plays an important role in the de novo pathway of purine nucleotide biosynthesis.</text>
</comment>
<dbReference type="InterPro" id="IPR033128">
    <property type="entry name" value="Adenylosuccin_syn_Lys_AS"/>
</dbReference>
<evidence type="ECO:0000256" key="9">
    <source>
        <dbReference type="ARBA" id="ARBA00023134"/>
    </source>
</evidence>
<dbReference type="NCBIfam" id="TIGR00184">
    <property type="entry name" value="purA"/>
    <property type="match status" value="1"/>
</dbReference>
<evidence type="ECO:0000256" key="11">
    <source>
        <dbReference type="PROSITE-ProRule" id="PRU10134"/>
    </source>
</evidence>
<dbReference type="EMBL" id="MU006097">
    <property type="protein sequence ID" value="KAF2838290.1"/>
    <property type="molecule type" value="Genomic_DNA"/>
</dbReference>
<dbReference type="OrthoDB" id="10265645at2759"/>
<comment type="pathway">
    <text evidence="10 12">Purine metabolism; AMP biosynthesis via de novo pathway; AMP from IMP: step 1/2.</text>
</comment>
<feature type="binding site" evidence="10">
    <location>
        <position position="308"/>
    </location>
    <ligand>
        <name>GTP</name>
        <dbReference type="ChEBI" id="CHEBI:37565"/>
    </ligand>
</feature>
<keyword evidence="6 10" id="KW-0547">Nucleotide-binding</keyword>
<comment type="caution">
    <text evidence="10">Lacks conserved residue(s) required for the propagation of feature annotation.</text>
</comment>
<comment type="catalytic activity">
    <reaction evidence="10 12">
        <text>IMP + L-aspartate + GTP = N(6)-(1,2-dicarboxyethyl)-AMP + GDP + phosphate + 2 H(+)</text>
        <dbReference type="Rhea" id="RHEA:15753"/>
        <dbReference type="ChEBI" id="CHEBI:15378"/>
        <dbReference type="ChEBI" id="CHEBI:29991"/>
        <dbReference type="ChEBI" id="CHEBI:37565"/>
        <dbReference type="ChEBI" id="CHEBI:43474"/>
        <dbReference type="ChEBI" id="CHEBI:57567"/>
        <dbReference type="ChEBI" id="CHEBI:58053"/>
        <dbReference type="ChEBI" id="CHEBI:58189"/>
        <dbReference type="EC" id="6.3.4.4"/>
    </reaction>
</comment>
<keyword evidence="9 10" id="KW-0342">GTP-binding</keyword>
<dbReference type="GO" id="GO:0044208">
    <property type="term" value="P:'de novo' AMP biosynthetic process"/>
    <property type="evidence" value="ECO:0007669"/>
    <property type="project" value="UniProtKB-UniRule"/>
</dbReference>
<feature type="binding site" evidence="10">
    <location>
        <begin position="16"/>
        <end position="19"/>
    </location>
    <ligand>
        <name>IMP</name>
        <dbReference type="ChEBI" id="CHEBI:58053"/>
    </ligand>
</feature>
<proteinExistence type="inferred from homology"/>
<evidence type="ECO:0000256" key="5">
    <source>
        <dbReference type="ARBA" id="ARBA00022723"/>
    </source>
</evidence>
<dbReference type="GO" id="GO:0000287">
    <property type="term" value="F:magnesium ion binding"/>
    <property type="evidence" value="ECO:0007669"/>
    <property type="project" value="UniProtKB-UniRule"/>
</dbReference>
<evidence type="ECO:0000256" key="7">
    <source>
        <dbReference type="ARBA" id="ARBA00022755"/>
    </source>
</evidence>
<feature type="binding site" evidence="10">
    <location>
        <begin position="334"/>
        <end position="336"/>
    </location>
    <ligand>
        <name>GTP</name>
        <dbReference type="ChEBI" id="CHEBI:37565"/>
    </ligand>
</feature>
<feature type="binding site" evidence="10">
    <location>
        <position position="242"/>
    </location>
    <ligand>
        <name>IMP</name>
        <dbReference type="ChEBI" id="CHEBI:58053"/>
    </ligand>
</feature>
<dbReference type="Proteomes" id="UP000799429">
    <property type="component" value="Unassembled WGS sequence"/>
</dbReference>
<reference evidence="13" key="1">
    <citation type="journal article" date="2020" name="Stud. Mycol.">
        <title>101 Dothideomycetes genomes: a test case for predicting lifestyles and emergence of pathogens.</title>
        <authorList>
            <person name="Haridas S."/>
            <person name="Albert R."/>
            <person name="Binder M."/>
            <person name="Bloem J."/>
            <person name="Labutti K."/>
            <person name="Salamov A."/>
            <person name="Andreopoulos B."/>
            <person name="Baker S."/>
            <person name="Barry K."/>
            <person name="Bills G."/>
            <person name="Bluhm B."/>
            <person name="Cannon C."/>
            <person name="Castanera R."/>
            <person name="Culley D."/>
            <person name="Daum C."/>
            <person name="Ezra D."/>
            <person name="Gonzalez J."/>
            <person name="Henrissat B."/>
            <person name="Kuo A."/>
            <person name="Liang C."/>
            <person name="Lipzen A."/>
            <person name="Lutzoni F."/>
            <person name="Magnuson J."/>
            <person name="Mondo S."/>
            <person name="Nolan M."/>
            <person name="Ohm R."/>
            <person name="Pangilinan J."/>
            <person name="Park H.-J."/>
            <person name="Ramirez L."/>
            <person name="Alfaro M."/>
            <person name="Sun H."/>
            <person name="Tritt A."/>
            <person name="Yoshinaga Y."/>
            <person name="Zwiers L.-H."/>
            <person name="Turgeon B."/>
            <person name="Goodwin S."/>
            <person name="Spatafora J."/>
            <person name="Crous P."/>
            <person name="Grigoriev I."/>
        </authorList>
    </citation>
    <scope>NUCLEOTIDE SEQUENCE</scope>
    <source>
        <strain evidence="13">CBS 101060</strain>
    </source>
</reference>
<dbReference type="InterPro" id="IPR042111">
    <property type="entry name" value="Adenylosuccinate_synth_dom3"/>
</dbReference>
<keyword evidence="4 10" id="KW-0436">Ligase</keyword>
<evidence type="ECO:0000256" key="4">
    <source>
        <dbReference type="ARBA" id="ARBA00022598"/>
    </source>
</evidence>
<feature type="binding site" evidence="10">
    <location>
        <position position="146"/>
    </location>
    <ligand>
        <name>IMP</name>
        <dbReference type="ChEBI" id="CHEBI:58053"/>
        <note>ligand shared between dimeric partners</note>
    </ligand>
</feature>
<dbReference type="Gene3D" id="1.10.300.10">
    <property type="entry name" value="Adenylosuccinate Synthetase, subunit A, domain 2"/>
    <property type="match status" value="1"/>
</dbReference>
<dbReference type="GO" id="GO:0005737">
    <property type="term" value="C:cytoplasm"/>
    <property type="evidence" value="ECO:0007669"/>
    <property type="project" value="UniProtKB-SubCell"/>
</dbReference>
<dbReference type="Pfam" id="PF00709">
    <property type="entry name" value="Adenylsucc_synt"/>
    <property type="match status" value="1"/>
</dbReference>
<evidence type="ECO:0000256" key="1">
    <source>
        <dbReference type="ARBA" id="ARBA00003779"/>
    </source>
</evidence>
<keyword evidence="8 10" id="KW-0460">Magnesium</keyword>
<dbReference type="InterPro" id="IPR042110">
    <property type="entry name" value="Adenylosuccinate_synth_dom2"/>
</dbReference>
<dbReference type="PANTHER" id="PTHR11846:SF0">
    <property type="entry name" value="ADENYLOSUCCINATE SYNTHETASE"/>
    <property type="match status" value="1"/>
</dbReference>
<dbReference type="SUPFAM" id="SSF52540">
    <property type="entry name" value="P-loop containing nucleoside triphosphate hydrolases"/>
    <property type="match status" value="1"/>
</dbReference>
<feature type="active site" description="Proton acceptor" evidence="10">
    <location>
        <position position="16"/>
    </location>
</feature>
<dbReference type="Gene3D" id="3.40.440.10">
    <property type="entry name" value="Adenylosuccinate Synthetase, subunit A, domain 1"/>
    <property type="match status" value="1"/>
</dbReference>
<gene>
    <name evidence="13" type="ORF">M501DRAFT_1005158</name>
</gene>
<comment type="similarity">
    <text evidence="10 12">Belongs to the adenylosuccinate synthetase family.</text>
</comment>
<feature type="binding site" evidence="10">
    <location>
        <position position="132"/>
    </location>
    <ligand>
        <name>IMP</name>
        <dbReference type="ChEBI" id="CHEBI:58053"/>
    </ligand>
</feature>
<feature type="binding site" evidence="10">
    <location>
        <position position="16"/>
    </location>
    <ligand>
        <name>Mg(2+)</name>
        <dbReference type="ChEBI" id="CHEBI:18420"/>
    </ligand>
</feature>
<feature type="active site" evidence="11">
    <location>
        <position position="143"/>
    </location>
</feature>
<comment type="cofactor">
    <cofactor evidence="10">
        <name>Mg(2+)</name>
        <dbReference type="ChEBI" id="CHEBI:18420"/>
    </cofactor>
    <text evidence="10">Binds 1 Mg(2+) ion per subunit.</text>
</comment>
<accession>A0A9P4VQG4</accession>
<comment type="caution">
    <text evidence="13">The sequence shown here is derived from an EMBL/GenBank/DDBJ whole genome shotgun (WGS) entry which is preliminary data.</text>
</comment>
<sequence length="431" mass="47259">MPDPNISIVLGSQFGDEGKGKLVDILTETADVCCRCQGGNNAGHTIVANGVKYSTRLLPSGIVNPRTENFIGTGVVVHIPSLFEELDGFQDKAMDVSGRIFISSRAHIVLDLHQLVDGLQEQALGEGSVGTTKRGIGPTYASKANRSGLQIQELDLDAWDFFEARFRRLVKTYRMTFGDLLSQYDEEGELAKLKGLAPRVKPLVVDAVTWLDSRIQAGKRVLVEGAQSLMLDLDMGTYPYVTSSNSGLGGVFTGLSISPFQVRKIVGVTKAYLTRVGSGPMPTELEDEFGEHLQKVGQEFGVNTGRRRRCGWLDLVMLKHSTMANHYTTINFTKLDVLDGLSEIKVATAYQLPDGTELRTFPANLKTLATVKPVYKTFPGWTERTAGSTSYNHLPQQAKDYIAFVEEFIGVKIGSIGCGPSRENMIFRQIV</sequence>
<dbReference type="SMART" id="SM00788">
    <property type="entry name" value="Adenylsucc_synt"/>
    <property type="match status" value="1"/>
</dbReference>
<feature type="binding site" evidence="10">
    <location>
        <position position="227"/>
    </location>
    <ligand>
        <name>IMP</name>
        <dbReference type="ChEBI" id="CHEBI:58053"/>
    </ligand>
</feature>
<keyword evidence="3 10" id="KW-0963">Cytoplasm</keyword>
<dbReference type="PROSITE" id="PS00513">
    <property type="entry name" value="ADENYLOSUCCIN_SYN_2"/>
    <property type="match status" value="1"/>
</dbReference>
<dbReference type="GO" id="GO:0005525">
    <property type="term" value="F:GTP binding"/>
    <property type="evidence" value="ECO:0007669"/>
    <property type="project" value="UniProtKB-UniRule"/>
</dbReference>
<dbReference type="PROSITE" id="PS01266">
    <property type="entry name" value="ADENYLOSUCCIN_SYN_1"/>
    <property type="match status" value="1"/>
</dbReference>
<dbReference type="CDD" id="cd03108">
    <property type="entry name" value="AdSS"/>
    <property type="match status" value="1"/>
</dbReference>